<organism evidence="4 5">
    <name type="scientific">Spiribacter salilacus</name>
    <dbReference type="NCBI Taxonomy" id="2664894"/>
    <lineage>
        <taxon>Bacteria</taxon>
        <taxon>Pseudomonadati</taxon>
        <taxon>Pseudomonadota</taxon>
        <taxon>Gammaproteobacteria</taxon>
        <taxon>Chromatiales</taxon>
        <taxon>Ectothiorhodospiraceae</taxon>
        <taxon>Spiribacter</taxon>
    </lineage>
</organism>
<dbReference type="EMBL" id="WJPP01000003">
    <property type="protein sequence ID" value="MRH78227.1"/>
    <property type="molecule type" value="Genomic_DNA"/>
</dbReference>
<dbReference type="RefSeq" id="WP_153719293.1">
    <property type="nucleotide sequence ID" value="NZ_WJPP01000003.1"/>
</dbReference>
<reference evidence="4 5" key="1">
    <citation type="submission" date="2019-11" db="EMBL/GenBank/DDBJ databases">
        <authorList>
            <person name="Zhang X.Y."/>
        </authorList>
    </citation>
    <scope>NUCLEOTIDE SEQUENCE [LARGE SCALE GENOMIC DNA]</scope>
    <source>
        <strain evidence="4 5">C176</strain>
    </source>
</reference>
<proteinExistence type="predicted"/>
<feature type="signal peptide" evidence="2">
    <location>
        <begin position="1"/>
        <end position="29"/>
    </location>
</feature>
<evidence type="ECO:0000256" key="1">
    <source>
        <dbReference type="SAM" id="MobiDB-lite"/>
    </source>
</evidence>
<name>A0A6N7QV88_9GAMM</name>
<feature type="domain" description="DUF6844" evidence="3">
    <location>
        <begin position="158"/>
        <end position="227"/>
    </location>
</feature>
<dbReference type="Proteomes" id="UP000433788">
    <property type="component" value="Unassembled WGS sequence"/>
</dbReference>
<accession>A0A6N7QV88</accession>
<protein>
    <recommendedName>
        <fullName evidence="3">DUF6844 domain-containing protein</fullName>
    </recommendedName>
</protein>
<keyword evidence="5" id="KW-1185">Reference proteome</keyword>
<feature type="region of interest" description="Disordered" evidence="1">
    <location>
        <begin position="420"/>
        <end position="456"/>
    </location>
</feature>
<dbReference type="AlphaFoldDB" id="A0A6N7QV88"/>
<evidence type="ECO:0000256" key="2">
    <source>
        <dbReference type="SAM" id="SignalP"/>
    </source>
</evidence>
<gene>
    <name evidence="4" type="ORF">GH984_05865</name>
</gene>
<sequence>MQKPGNQRIGLRVVGWLALLLTASPLALANEAVTNEAEEAASSPSHIFPLASEQSGSGILADRDAYLASRGWSIGFHADNPGGSYIGWGQADILTGPTSPDYGGARIAAVDAAVTNAMGEFALSSGTSAQAELIRRVVNDPDALRRAQDQAGEDFRRAVSDRLKNLTTAQLDKALAELGVDAAEHQALDFSERVTLMEERMQARTARQAFESFRGVRLLKTFEEEGAVGALVIHNPRFAELASNIVSGNLEAIGQGVSSDAVDQIANQLSAEELLFMHGVRLLRDADGNPVIVAFGQQSPSVTRADSDRMINMAITASERGASINADRAIAEFLGAQVEVEDQQLTEALAQVTATASGENVTQTESSQFVQNLNSLIRQRSQMDLTGITTVRSWRTNHPDTGHLYVGTVKMWSPTTRASFTGEARVQEPGAAEAEEPAEAPEVERRSSPDFGNEDW</sequence>
<evidence type="ECO:0000259" key="3">
    <source>
        <dbReference type="Pfam" id="PF20891"/>
    </source>
</evidence>
<feature type="chain" id="PRO_5026825346" description="DUF6844 domain-containing protein" evidence="2">
    <location>
        <begin position="30"/>
        <end position="456"/>
    </location>
</feature>
<dbReference type="Pfam" id="PF20891">
    <property type="entry name" value="DUF6844"/>
    <property type="match status" value="1"/>
</dbReference>
<evidence type="ECO:0000313" key="5">
    <source>
        <dbReference type="Proteomes" id="UP000433788"/>
    </source>
</evidence>
<dbReference type="InterPro" id="IPR049286">
    <property type="entry name" value="DUF6844"/>
</dbReference>
<evidence type="ECO:0000313" key="4">
    <source>
        <dbReference type="EMBL" id="MRH78227.1"/>
    </source>
</evidence>
<keyword evidence="2" id="KW-0732">Signal</keyword>
<comment type="caution">
    <text evidence="4">The sequence shown here is derived from an EMBL/GenBank/DDBJ whole genome shotgun (WGS) entry which is preliminary data.</text>
</comment>